<gene>
    <name evidence="1" type="ORF">PVK06_024466</name>
</gene>
<sequence>MILFVSEEDLDMIMEECDKKDLMHAIGSTFRGVIRSEIKGDVFRLKAQIDEQKPLRRGIFISTEVKEKVWVAFKYENLQLSILAARIAEVSFVVKRMAIEEKLPILETTVYHQNLGDLVAPLFPENMENTVREELSKEIIETDIQQEWNKIKSQIGPVIPIVETCHKTKMAS</sequence>
<keyword evidence="2" id="KW-1185">Reference proteome</keyword>
<dbReference type="EMBL" id="JARKNE010000007">
    <property type="protein sequence ID" value="KAK5819464.1"/>
    <property type="molecule type" value="Genomic_DNA"/>
</dbReference>
<dbReference type="Proteomes" id="UP001358586">
    <property type="component" value="Chromosome 7"/>
</dbReference>
<comment type="caution">
    <text evidence="1">The sequence shown here is derived from an EMBL/GenBank/DDBJ whole genome shotgun (WGS) entry which is preliminary data.</text>
</comment>
<protein>
    <submittedName>
        <fullName evidence="1">Uncharacterized protein</fullName>
    </submittedName>
</protein>
<proteinExistence type="predicted"/>
<name>A0ABR0PEE3_GOSAR</name>
<evidence type="ECO:0000313" key="2">
    <source>
        <dbReference type="Proteomes" id="UP001358586"/>
    </source>
</evidence>
<organism evidence="1 2">
    <name type="scientific">Gossypium arboreum</name>
    <name type="common">Tree cotton</name>
    <name type="synonym">Gossypium nanking</name>
    <dbReference type="NCBI Taxonomy" id="29729"/>
    <lineage>
        <taxon>Eukaryota</taxon>
        <taxon>Viridiplantae</taxon>
        <taxon>Streptophyta</taxon>
        <taxon>Embryophyta</taxon>
        <taxon>Tracheophyta</taxon>
        <taxon>Spermatophyta</taxon>
        <taxon>Magnoliopsida</taxon>
        <taxon>eudicotyledons</taxon>
        <taxon>Gunneridae</taxon>
        <taxon>Pentapetalae</taxon>
        <taxon>rosids</taxon>
        <taxon>malvids</taxon>
        <taxon>Malvales</taxon>
        <taxon>Malvaceae</taxon>
        <taxon>Malvoideae</taxon>
        <taxon>Gossypium</taxon>
    </lineage>
</organism>
<evidence type="ECO:0000313" key="1">
    <source>
        <dbReference type="EMBL" id="KAK5819464.1"/>
    </source>
</evidence>
<reference evidence="1 2" key="1">
    <citation type="submission" date="2023-03" db="EMBL/GenBank/DDBJ databases">
        <title>WGS of Gossypium arboreum.</title>
        <authorList>
            <person name="Yu D."/>
        </authorList>
    </citation>
    <scope>NUCLEOTIDE SEQUENCE [LARGE SCALE GENOMIC DNA]</scope>
    <source>
        <tissue evidence="1">Leaf</tissue>
    </source>
</reference>
<accession>A0ABR0PEE3</accession>